<proteinExistence type="predicted"/>
<evidence type="ECO:0000313" key="1">
    <source>
        <dbReference type="EMBL" id="QHU22638.1"/>
    </source>
</evidence>
<sequence length="237" mass="28390">MDNISTETFIKNWIPKHIKNKILFYLLESIFTKKNSYNHTFKFGINIYNTKRREYLENFLPFRQDELYVKIKNTANIFNFNVPDDSIPQLSFKKVMKSIVHEKDILKMKKVRNMAITDEAGRKTIIDYKNIDIKNAKMFKYVKMMEFGEFPCGLILREKEELYIYYEPYNNGNSRKYALYTDSNYREISISPLQMLWRIKYGGITIKALKNLAKINKIDGRSKLKTRNDFIQTFMKL</sequence>
<protein>
    <submittedName>
        <fullName evidence="1">Uncharacterized protein</fullName>
    </submittedName>
</protein>
<name>A0A6C0L2C5_9ZZZZ</name>
<organism evidence="1">
    <name type="scientific">viral metagenome</name>
    <dbReference type="NCBI Taxonomy" id="1070528"/>
    <lineage>
        <taxon>unclassified sequences</taxon>
        <taxon>metagenomes</taxon>
        <taxon>organismal metagenomes</taxon>
    </lineage>
</organism>
<accession>A0A6C0L2C5</accession>
<dbReference type="AlphaFoldDB" id="A0A6C0L2C5"/>
<dbReference type="EMBL" id="MN741015">
    <property type="protein sequence ID" value="QHU22638.1"/>
    <property type="molecule type" value="Genomic_DNA"/>
</dbReference>
<reference evidence="1" key="1">
    <citation type="journal article" date="2020" name="Nature">
        <title>Giant virus diversity and host interactions through global metagenomics.</title>
        <authorList>
            <person name="Schulz F."/>
            <person name="Roux S."/>
            <person name="Paez-Espino D."/>
            <person name="Jungbluth S."/>
            <person name="Walsh D.A."/>
            <person name="Denef V.J."/>
            <person name="McMahon K.D."/>
            <person name="Konstantinidis K.T."/>
            <person name="Eloe-Fadrosh E.A."/>
            <person name="Kyrpides N.C."/>
            <person name="Woyke T."/>
        </authorList>
    </citation>
    <scope>NUCLEOTIDE SEQUENCE</scope>
    <source>
        <strain evidence="1">GVMAG-S-ERX555907-102</strain>
    </source>
</reference>